<evidence type="ECO:0000259" key="2">
    <source>
        <dbReference type="SMART" id="SM00822"/>
    </source>
</evidence>
<dbReference type="GO" id="GO:0004316">
    <property type="term" value="F:3-oxoacyl-[acyl-carrier-protein] reductase (NADPH) activity"/>
    <property type="evidence" value="ECO:0007669"/>
    <property type="project" value="UniProtKB-EC"/>
</dbReference>
<dbReference type="EMBL" id="CADCUR010000093">
    <property type="protein sequence ID" value="CAA9393211.1"/>
    <property type="molecule type" value="Genomic_DNA"/>
</dbReference>
<sequence>MSEKPVEIKLPANLFQGKTAIVTGASRGVGRATALRLAESGANVVVNYLSADEKANNVVELCKEIGVEAIAVQGDVSEWQAAQNIAQQTIEKFGRIDLLVLNAGIWEGAPIEEMSEETWNRVLNTNLKAAWAMSKACVPWMKKRESGAIVLVSSTAGQRGEANFSNYAASKGGQISFTKALATELCPKIRVNAVAPGWIETAMVRPVFEDDDYKQSVINSIPLQRMAMTDDVALSICFLLSDWSRHITGEILNINGGAVLCG</sequence>
<dbReference type="PRINTS" id="PR00080">
    <property type="entry name" value="SDRFAMILY"/>
</dbReference>
<evidence type="ECO:0000313" key="3">
    <source>
        <dbReference type="EMBL" id="CAA9393211.1"/>
    </source>
</evidence>
<dbReference type="EC" id="1.1.1.100" evidence="3"/>
<dbReference type="SMART" id="SM00822">
    <property type="entry name" value="PKS_KR"/>
    <property type="match status" value="1"/>
</dbReference>
<dbReference type="PANTHER" id="PTHR42879">
    <property type="entry name" value="3-OXOACYL-(ACYL-CARRIER-PROTEIN) REDUCTASE"/>
    <property type="match status" value="1"/>
</dbReference>
<dbReference type="Gene3D" id="3.40.50.720">
    <property type="entry name" value="NAD(P)-binding Rossmann-like Domain"/>
    <property type="match status" value="1"/>
</dbReference>
<name>A0A6J4NQT7_9BACT</name>
<dbReference type="InterPro" id="IPR036291">
    <property type="entry name" value="NAD(P)-bd_dom_sf"/>
</dbReference>
<feature type="domain" description="Ketoreductase" evidence="2">
    <location>
        <begin position="18"/>
        <end position="201"/>
    </location>
</feature>
<dbReference type="Pfam" id="PF13561">
    <property type="entry name" value="adh_short_C2"/>
    <property type="match status" value="1"/>
</dbReference>
<protein>
    <submittedName>
        <fullName evidence="3">3-oxoacyl-[acyl-carrier protein] reductase</fullName>
        <ecNumber evidence="3">1.1.1.100</ecNumber>
    </submittedName>
</protein>
<proteinExistence type="inferred from homology"/>
<dbReference type="PANTHER" id="PTHR42879:SF2">
    <property type="entry name" value="3-OXOACYL-[ACYL-CARRIER-PROTEIN] REDUCTASE FABG"/>
    <property type="match status" value="1"/>
</dbReference>
<evidence type="ECO:0000256" key="1">
    <source>
        <dbReference type="ARBA" id="ARBA00006484"/>
    </source>
</evidence>
<dbReference type="FunFam" id="3.40.50.720:FF:000084">
    <property type="entry name" value="Short-chain dehydrogenase reductase"/>
    <property type="match status" value="1"/>
</dbReference>
<gene>
    <name evidence="3" type="ORF">AVDCRST_MAG74-1122</name>
</gene>
<dbReference type="NCBIfam" id="NF005559">
    <property type="entry name" value="PRK07231.1"/>
    <property type="match status" value="1"/>
</dbReference>
<organism evidence="3">
    <name type="scientific">uncultured Pyrinomonadaceae bacterium</name>
    <dbReference type="NCBI Taxonomy" id="2283094"/>
    <lineage>
        <taxon>Bacteria</taxon>
        <taxon>Pseudomonadati</taxon>
        <taxon>Acidobacteriota</taxon>
        <taxon>Blastocatellia</taxon>
        <taxon>Blastocatellales</taxon>
        <taxon>Pyrinomonadaceae</taxon>
        <taxon>environmental samples</taxon>
    </lineage>
</organism>
<comment type="similarity">
    <text evidence="1">Belongs to the short-chain dehydrogenases/reductases (SDR) family.</text>
</comment>
<dbReference type="SUPFAM" id="SSF51735">
    <property type="entry name" value="NAD(P)-binding Rossmann-fold domains"/>
    <property type="match status" value="1"/>
</dbReference>
<dbReference type="InterPro" id="IPR002347">
    <property type="entry name" value="SDR_fam"/>
</dbReference>
<dbReference type="InterPro" id="IPR057326">
    <property type="entry name" value="KR_dom"/>
</dbReference>
<dbReference type="PRINTS" id="PR00081">
    <property type="entry name" value="GDHRDH"/>
</dbReference>
<reference evidence="3" key="1">
    <citation type="submission" date="2020-02" db="EMBL/GenBank/DDBJ databases">
        <authorList>
            <person name="Meier V. D."/>
        </authorList>
    </citation>
    <scope>NUCLEOTIDE SEQUENCE</scope>
    <source>
        <strain evidence="3">AVDCRST_MAG74</strain>
    </source>
</reference>
<dbReference type="AlphaFoldDB" id="A0A6J4NQT7"/>
<dbReference type="InterPro" id="IPR050259">
    <property type="entry name" value="SDR"/>
</dbReference>
<keyword evidence="3" id="KW-0560">Oxidoreductase</keyword>
<accession>A0A6J4NQT7</accession>